<accession>A0ACC1RB77</accession>
<organism evidence="1 2">
    <name type="scientific">Lecanicillium saksenae</name>
    <dbReference type="NCBI Taxonomy" id="468837"/>
    <lineage>
        <taxon>Eukaryota</taxon>
        <taxon>Fungi</taxon>
        <taxon>Dikarya</taxon>
        <taxon>Ascomycota</taxon>
        <taxon>Pezizomycotina</taxon>
        <taxon>Sordariomycetes</taxon>
        <taxon>Hypocreomycetidae</taxon>
        <taxon>Hypocreales</taxon>
        <taxon>Cordycipitaceae</taxon>
        <taxon>Lecanicillium</taxon>
    </lineage>
</organism>
<keyword evidence="2" id="KW-1185">Reference proteome</keyword>
<comment type="caution">
    <text evidence="1">The sequence shown here is derived from an EMBL/GenBank/DDBJ whole genome shotgun (WGS) entry which is preliminary data.</text>
</comment>
<evidence type="ECO:0000313" key="2">
    <source>
        <dbReference type="Proteomes" id="UP001148737"/>
    </source>
</evidence>
<protein>
    <submittedName>
        <fullName evidence="1">Uncharacterized protein</fullName>
    </submittedName>
</protein>
<reference evidence="1" key="1">
    <citation type="submission" date="2022-07" db="EMBL/GenBank/DDBJ databases">
        <title>Genome Sequence of Lecanicillium saksenae.</title>
        <authorList>
            <person name="Buettner E."/>
        </authorList>
    </citation>
    <scope>NUCLEOTIDE SEQUENCE</scope>
    <source>
        <strain evidence="1">VT-O1</strain>
    </source>
</reference>
<gene>
    <name evidence="1" type="ORF">NLG97_g19</name>
</gene>
<dbReference type="Proteomes" id="UP001148737">
    <property type="component" value="Unassembled WGS sequence"/>
</dbReference>
<sequence length="3896" mass="427480">MLDSKTQQQHADVADHPCVVGMACRVPGATSPSALWANLLSKKDVQQKMPADRFNVDAFYHPNGETKGSTNARFGYFLDQDLGLFDAKFFNISGKEASAIDPQQRISLEVVYEALEDAGITLEQIQGSQTSVYFGCFTNDYNAMTTKDLEDYPKYTVTGTGNSILSNRISYFYDLHGPSATIDTACSSSLVAFHMGSQSIKNGEADISIVIGSALHFDPNIFITMTDLGMLSTDGRCRHGDAAASGYVRGEGIAAIILRRQSQAEACGDNIRAIIRGTGVNHDGRKQGITLPSPQAQAALIRSTYLNANLDPADTTYVECHGTGTKAGDPRELNAISEVFCADRAESLHVGSIKTNIGHLEGASGVAGILKATMSLQHKVIPPNMHFNTPNPEIDFQARKLHIPTETLNWRRKHKNIPLRASINSFGYGGTNAHAILEEYTESPQRKSETALCEATADKTLSRPYLLPLTSNSDKADLLVANKLIDYINDNAGVTASDLAMALSQRRTMHRNRSFAIGTNLESLTASLSNPVPAAKWTSRPDRVPRLGFIFTGQGAQWFGMGRSLIEKSPLFLNTLQKCDSILQALPEHRPHWSIVQELLRDKDSTNLAQTEYSQPICTALQLALVELLFSWGIKPSSVVGHSSGELAATYASGILSFENALIAAYYRGVHMGSGAASADSTPGAMMAVGMTEAEAISEIENYAGRIAIAAMNSPSSFTLSGDSDAIQELHDKLSEKKIFARRLQVAQAFHSHHMLPLAPGYMEALAKYPGFKATKTSTALMVSSVSARKMNTATLGPEYFAANMTGMVKFSDALTGILLDEDDTQNVEVLVEIGPHPALKGPSNQTIDSLKLKVKYLASLDRKQDAYESILSTAGQLFALGYPVDLAHVNQDCYQHPSTGQIVCPAVIRPTLTLPGYAWDHERYWSETRVIKEHRLRPCRHGILGAPVPGSLATRPRWRNYLRVTEMPWLADHRIEDKIVFPAAGYLNMAIEAAARFVTDSPGTIRAITLAEVSVKSPIVLSDRGMGTEVMLELWPKVESARTSSSKWKNFCVFSVDDSGNQREHCTGSVMVELGIPAVLAPNDDGDISVATSRTVGAEQYYHRLNSMGLQYGKSFQLLTGLLETGQGNATAALFWNPNLFSSEVNDRCIAHPAFLDASFHVLFASIEGHLGKTLSSPYVPTFFRSIKISGLLDAWKSLQHGFQSQVSAKTIVAGPRTANNDLHICGPSGEKLVDIRGLELTNLGGSSSQNSQRSLFFGTRWQPMITSFSFANLDSNGIKDMSHMVELYTHQFPNKRILHCASSGSILAETLASLRGKGGEGRNFAELTVLPIQPATSSTFEETVGQWGGLLNVCSRDELEVGVFDLVIAPEAAGFSEFVCPDGHLLTWDGLGSSPDGFAPVVQSRFVNMWERVKQSTNGHLVPQLTIVMPKQASPEVQQLAVALEAARGGAASRRELLSLINSVDSLTQDVVVLASLGDPLFFGDTITAGAEFDAIQALLLNSTRNIVWLTRGSLMNVSHPEHALILGLARSARSENPDMRLAVLDLDPKSNCSSSAALTMKILDKRIGEDEICERGGILHIPRILPNNYLNAMIPNGVGAAPSLQSLYQPDRPLALHIGHPGLLETLHFSDDLEIIGQPLGENDLELEVKASAINFRDIAASLGIIDDFRLGDECAGIVLRKGTNVSNEFNIGDRVVAWRPGQGAHRTVVRNPASLCWRLGDLPFSIAAAIPLILTTAKFSLVDTAHLQPGETVLIHAAAGGVGQMAIQIAQNIGASIIATVGSPAKREFLISTFGLKDSQILSSRDDSFVQGVQKLTNGRGVDVALNSLAGPLLHATWASLAPFGRFVEIGKRDIHQNSHVAMDPFRRNVSFASVDMVTVFEMNKALGARVFRECCQMVHDGQINPPAPITELCYSDVHKGFRMMQMGTTMGKLVLVPGPEDKVLVEPTKFGHSQLFKNNRTYLLIGGLGGLGRRLSEWLFQRGARRLAFLSRSGTDKADARETVEWLVQHNVEVSVFRGDVTNQAFVEDVIRQIGCESLAGIFQAAMVLQDAPLEKMSYVQWQRCLAPKVKGTLNLHKATEFIPLDFFVCFSSVSSILGSKAQANYSAANTYMDALCRHRRSIGLAGTSIDVGMVVGIGAVSEDSKLQTIMERIGYDPVNEQELFAQIEAAVSNDGTTPVDVQGLDAHQIITGVNLRKNDYFWSSEPRFRNLYLNHDFAGSASGAQKQKNLMVQLIEAREELDRVEILTRGFLEKIADVLSVDKTTLQPNRSLADYGLDSIVAIELRQWIFQSVAVDIAMFDVLNSVSIQALVEKIASMIVLSADLSNDVSNQGNYVEERNQEEAGARLPELSGIGLTGTITTDEGVSMSTFQRRLWFAHNLAENPSVLNLLTVFHITGEPNFCLLTKALEELKRRNDILRTAYFEGDDTSQQLVMDDYSIQVPFLDFSTVPDAEGRLDKYAKSLRKSVLDIETGEVMKASLVTLSDTRHALVLIHHHICIDRGSSQSFLKQFTSIYDSLRRGTNLETVAQPSVRYGHFSRWHNERLFSKDMQPHLDFWLTEYQERPVPMKLLPFSKLKERPEYDDYGRQVHQTILNPALLTRMKRICTRLAITPAQFMIAAFRLFLYRYGQDDTLTINMVDGNRPHPAVNETIGFFVNLVPIRFTDDFSGATFETAVQQIKSKIMSTLAHSELPFDAIVDAVGIDRNPAHFPLGQVVVNYQIHGTMPKFSTGDFDITAVQSDDIPSACELALEALEDPSKGLHMRLESSTTLYGEVEMDRFLDNFATFMSSVIHDHRQHITEIDLVGPKELDFLKQNIFNLEYDDSHKTDQFIAQQILEIATQQPTAVAVECSDDGSEVSYNELVQSAFNIAMALRRANVQSGARIGILTYPGSSAISAMVGVLFAGCGFVALDPDFAYKRLAFMVSDSGAPVVLVGPGCQELSSSLSAETSATFLDLELCSLTPPERGMPHLIVPEKDDPFYVIYTSGSTGAPKGVVLSQSNTQHMLNTLKRDYQFMDKDRFLHQSSISFDLSIVQIFSALTAGACVCVASHVIRRDPIALADYMKLSQVSVSYFTPTQFSMMLEHASESLKQLAKYRVAFFAGERLPVRVARAFYELGTPAVAYNTWSPSELVVQTTIQRVEKPSNKTTDIPIGYPMANTRHYILSEHGKPLPLGFIGEIVVGGAQVGMGYINRPELNEKVFCPDVFCTEEDKQQRGWTRMFHTGDRGRFLTDGSLEFHGRVAGDKQIKLRGYRIDLGEVENILFVEASKDRTSPGIADLAVVARSIEANADDSLTDDRQLIAFVVPKHELGQHEKVKFAAQISQYALQHLNPYMVPNAYEFLVALPVTIGGKVDRQKLLYGPVKLTYPMDSAFNSSGVPDEQKDFDNDTNPLIDAVIEGFRNVLKASADKTIGPDDSFFALGGNSVMLVRLQARLKRVLKRPIALNLMFKAPTPHGIAGILSGKSSGTRAGLSADIRWEKELGLEESLVPSTVTRVPGADIRSVLVTGADSFVGVHMIATLLRDPGISSIFILGSEKILDFNNLDAAFTKYQLWPLLPDRSNAASRVIPVPGSLALRRFGLTRPHFHRLGGRVQAIYHLGGHVSLLKSYHALKPQNVDSVRDVIDLSRCGSGQAHIHHLSTWSVSHLQGWSTSRRNFSDEIISAERSASHFEPEASDRFGYFKSRWAAEQLMEQAAQRGFPVTIYRASAVTGSMATGVAEPKDDFIRTMIMNMVEYGVVPSLPARGSDFVADFVPVDYLTDTFHALATSQLTPLPPSYAAAFYHICNPSPLPICDIPAIISEVYGEIDRVGKHLPIDEWLETVARMDGSLDAQLRCEVLREYFRLGHNMFALDSRESQGVIAKLGVDECPPLDAAYLRNMVKGSRDG</sequence>
<proteinExistence type="predicted"/>
<evidence type="ECO:0000313" key="1">
    <source>
        <dbReference type="EMBL" id="KAJ3499830.1"/>
    </source>
</evidence>
<dbReference type="EMBL" id="JANAKD010000001">
    <property type="protein sequence ID" value="KAJ3499830.1"/>
    <property type="molecule type" value="Genomic_DNA"/>
</dbReference>
<name>A0ACC1RB77_9HYPO</name>